<evidence type="ECO:0000256" key="1">
    <source>
        <dbReference type="SAM" id="MobiDB-lite"/>
    </source>
</evidence>
<evidence type="ECO:0000313" key="3">
    <source>
        <dbReference type="Proteomes" id="UP000287651"/>
    </source>
</evidence>
<dbReference type="Proteomes" id="UP000287651">
    <property type="component" value="Unassembled WGS sequence"/>
</dbReference>
<reference evidence="2 3" key="1">
    <citation type="journal article" date="2014" name="Agronomy (Basel)">
        <title>A Draft Genome Sequence for Ensete ventricosum, the Drought-Tolerant Tree Against Hunger.</title>
        <authorList>
            <person name="Harrison J."/>
            <person name="Moore K.A."/>
            <person name="Paszkiewicz K."/>
            <person name="Jones T."/>
            <person name="Grant M."/>
            <person name="Ambacheew D."/>
            <person name="Muzemil S."/>
            <person name="Studholme D.J."/>
        </authorList>
    </citation>
    <scope>NUCLEOTIDE SEQUENCE [LARGE SCALE GENOMIC DNA]</scope>
</reference>
<comment type="caution">
    <text evidence="2">The sequence shown here is derived from an EMBL/GenBank/DDBJ whole genome shotgun (WGS) entry which is preliminary data.</text>
</comment>
<feature type="region of interest" description="Disordered" evidence="1">
    <location>
        <begin position="29"/>
        <end position="77"/>
    </location>
</feature>
<accession>A0A427APB3</accession>
<feature type="compositionally biased region" description="Basic and acidic residues" evidence="1">
    <location>
        <begin position="64"/>
        <end position="77"/>
    </location>
</feature>
<evidence type="ECO:0000313" key="2">
    <source>
        <dbReference type="EMBL" id="RRT78043.1"/>
    </source>
</evidence>
<sequence length="173" mass="20157">MSVPSGTLRHITKHFFSLRWEKKHVLPEKPTQGEEISLRSLSEKPMCRESFSSPHDRRRFSPRSAEKLASDGSGSREQRRISRFTLFFSLFFFLPRLIPPDSDRRQSKSTVSGRFRVVTRQKQSQSTIPPSSRQFGPCTVQRVNRYVSPVQYDSKHRTLYKSFFLALDGDIFV</sequence>
<proteinExistence type="predicted"/>
<organism evidence="2 3">
    <name type="scientific">Ensete ventricosum</name>
    <name type="common">Abyssinian banana</name>
    <name type="synonym">Musa ensete</name>
    <dbReference type="NCBI Taxonomy" id="4639"/>
    <lineage>
        <taxon>Eukaryota</taxon>
        <taxon>Viridiplantae</taxon>
        <taxon>Streptophyta</taxon>
        <taxon>Embryophyta</taxon>
        <taxon>Tracheophyta</taxon>
        <taxon>Spermatophyta</taxon>
        <taxon>Magnoliopsida</taxon>
        <taxon>Liliopsida</taxon>
        <taxon>Zingiberales</taxon>
        <taxon>Musaceae</taxon>
        <taxon>Ensete</taxon>
    </lineage>
</organism>
<dbReference type="EMBL" id="AMZH03001774">
    <property type="protein sequence ID" value="RRT78043.1"/>
    <property type="molecule type" value="Genomic_DNA"/>
</dbReference>
<protein>
    <submittedName>
        <fullName evidence="2">Uncharacterized protein</fullName>
    </submittedName>
</protein>
<gene>
    <name evidence="2" type="ORF">B296_00001145</name>
</gene>
<name>A0A427APB3_ENSVE</name>
<dbReference type="AlphaFoldDB" id="A0A427APB3"/>